<keyword evidence="3" id="KW-1185">Reference proteome</keyword>
<evidence type="ECO:0000313" key="2">
    <source>
        <dbReference type="EMBL" id="NDW16489.1"/>
    </source>
</evidence>
<dbReference type="AlphaFoldDB" id="A0A6N9TLT2"/>
<evidence type="ECO:0000313" key="3">
    <source>
        <dbReference type="Proteomes" id="UP000471381"/>
    </source>
</evidence>
<name>A0A6N9TLT2_9ALTE</name>
<dbReference type="Proteomes" id="UP000471381">
    <property type="component" value="Unassembled WGS sequence"/>
</dbReference>
<proteinExistence type="predicted"/>
<gene>
    <name evidence="2" type="ORF">GTQ48_13295</name>
</gene>
<feature type="transmembrane region" description="Helical" evidence="1">
    <location>
        <begin position="31"/>
        <end position="52"/>
    </location>
</feature>
<dbReference type="PANTHER" id="PTHR11237">
    <property type="entry name" value="COENZYME Q10 BIOSYNTHESIS PROTEIN 7"/>
    <property type="match status" value="1"/>
</dbReference>
<dbReference type="PANTHER" id="PTHR11237:SF4">
    <property type="entry name" value="5-DEMETHOXYUBIQUINONE HYDROXYLASE, MITOCHONDRIAL"/>
    <property type="match status" value="1"/>
</dbReference>
<comment type="caution">
    <text evidence="2">The sequence shown here is derived from an EMBL/GenBank/DDBJ whole genome shotgun (WGS) entry which is preliminary data.</text>
</comment>
<dbReference type="GO" id="GO:0006744">
    <property type="term" value="P:ubiquinone biosynthetic process"/>
    <property type="evidence" value="ECO:0007669"/>
    <property type="project" value="InterPro"/>
</dbReference>
<evidence type="ECO:0000256" key="1">
    <source>
        <dbReference type="SAM" id="Phobius"/>
    </source>
</evidence>
<keyword evidence="2" id="KW-0830">Ubiquinone</keyword>
<dbReference type="GO" id="GO:0008682">
    <property type="term" value="F:3-demethoxyubiquinol 3-hydroxylase activity"/>
    <property type="evidence" value="ECO:0007669"/>
    <property type="project" value="TreeGrafter"/>
</dbReference>
<accession>A0A6N9TLT2</accession>
<reference evidence="2 3" key="1">
    <citation type="submission" date="2020-01" db="EMBL/GenBank/DDBJ databases">
        <title>Genomes of bacteria type strains.</title>
        <authorList>
            <person name="Chen J."/>
            <person name="Zhu S."/>
            <person name="Yang J."/>
        </authorList>
    </citation>
    <scope>NUCLEOTIDE SEQUENCE [LARGE SCALE GENOMIC DNA]</scope>
    <source>
        <strain evidence="2 3">LMG 24078</strain>
    </source>
</reference>
<keyword evidence="1" id="KW-0472">Membrane</keyword>
<dbReference type="InterPro" id="IPR011566">
    <property type="entry name" value="Ubq_synth_Coq7"/>
</dbReference>
<dbReference type="RefSeq" id="WP_163107106.1">
    <property type="nucleotide sequence ID" value="NZ_JAAAWO010000010.1"/>
</dbReference>
<keyword evidence="1" id="KW-1133">Transmembrane helix</keyword>
<keyword evidence="1" id="KW-0812">Transmembrane</keyword>
<protein>
    <submittedName>
        <fullName evidence="2">Demethoxyubiquinone hydroxylase family protein</fullName>
    </submittedName>
</protein>
<dbReference type="EMBL" id="JAAAWO010000010">
    <property type="protein sequence ID" value="NDW16489.1"/>
    <property type="molecule type" value="Genomic_DNA"/>
</dbReference>
<dbReference type="Pfam" id="PF03232">
    <property type="entry name" value="COQ7"/>
    <property type="match status" value="1"/>
</dbReference>
<feature type="transmembrane region" description="Helical" evidence="1">
    <location>
        <begin position="102"/>
        <end position="121"/>
    </location>
</feature>
<sequence>MSIISKAMTNNWISLVDKELRASHAGETGAVWIYRGALTADFLVSIVAGLWAKLTPPRLSGQEDEKQKRDDNMSSFASEHLATEKSHLDIFENHMPPFRGSYMLLLWMVAGFMTGFLPRILGRNWFFYTIYCVECFVDEHYEEQCGLLESVEPTPFDVLEKFRRCQSDEQSHRDEAYNAMTSAPTSAMKLWGNMVGKGSAIAVVMAKKI</sequence>
<organism evidence="2 3">
    <name type="scientific">Alteromonas genovensis</name>
    <dbReference type="NCBI Taxonomy" id="471225"/>
    <lineage>
        <taxon>Bacteria</taxon>
        <taxon>Pseudomonadati</taxon>
        <taxon>Pseudomonadota</taxon>
        <taxon>Gammaproteobacteria</taxon>
        <taxon>Alteromonadales</taxon>
        <taxon>Alteromonadaceae</taxon>
        <taxon>Alteromonas/Salinimonas group</taxon>
        <taxon>Alteromonas</taxon>
    </lineage>
</organism>